<reference evidence="11 12" key="1">
    <citation type="submission" date="2021-01" db="EMBL/GenBank/DDBJ databases">
        <title>Adiantum capillus-veneris genome.</title>
        <authorList>
            <person name="Fang Y."/>
            <person name="Liao Q."/>
        </authorList>
    </citation>
    <scope>NUCLEOTIDE SEQUENCE [LARGE SCALE GENOMIC DNA]</scope>
    <source>
        <strain evidence="11">H3</strain>
        <tissue evidence="11">Leaf</tissue>
    </source>
</reference>
<evidence type="ECO:0000256" key="1">
    <source>
        <dbReference type="ARBA" id="ARBA00004508"/>
    </source>
</evidence>
<feature type="transmembrane region" description="Helical" evidence="10">
    <location>
        <begin position="156"/>
        <end position="176"/>
    </location>
</feature>
<feature type="region of interest" description="Disordered" evidence="9">
    <location>
        <begin position="58"/>
        <end position="98"/>
    </location>
</feature>
<evidence type="ECO:0000256" key="2">
    <source>
        <dbReference type="ARBA" id="ARBA00010793"/>
    </source>
</evidence>
<keyword evidence="3" id="KW-0150">Chloroplast</keyword>
<keyword evidence="12" id="KW-1185">Reference proteome</keyword>
<comment type="caution">
    <text evidence="11">The sequence shown here is derived from an EMBL/GenBank/DDBJ whole genome shotgun (WGS) entry which is preliminary data.</text>
</comment>
<evidence type="ECO:0000256" key="9">
    <source>
        <dbReference type="SAM" id="MobiDB-lite"/>
    </source>
</evidence>
<feature type="region of interest" description="Disordered" evidence="9">
    <location>
        <begin position="1"/>
        <end position="28"/>
    </location>
</feature>
<evidence type="ECO:0000313" key="11">
    <source>
        <dbReference type="EMBL" id="KAI5080377.1"/>
    </source>
</evidence>
<evidence type="ECO:0000256" key="3">
    <source>
        <dbReference type="ARBA" id="ARBA00022528"/>
    </source>
</evidence>
<protein>
    <recommendedName>
        <fullName evidence="13">Protein RETICULATA-RELATED 3, chloroplastic</fullName>
    </recommendedName>
</protein>
<feature type="compositionally biased region" description="Gly residues" evidence="9">
    <location>
        <begin position="72"/>
        <end position="83"/>
    </location>
</feature>
<feature type="transmembrane region" description="Helical" evidence="10">
    <location>
        <begin position="220"/>
        <end position="241"/>
    </location>
</feature>
<comment type="subcellular location">
    <subcellularLocation>
        <location evidence="1">Plastid</location>
        <location evidence="1">Chloroplast membrane</location>
        <topology evidence="1">Multi-pass membrane protein</topology>
    </subcellularLocation>
</comment>
<dbReference type="GO" id="GO:0031969">
    <property type="term" value="C:chloroplast membrane"/>
    <property type="evidence" value="ECO:0007669"/>
    <property type="project" value="UniProtKB-SubCell"/>
</dbReference>
<evidence type="ECO:0000256" key="7">
    <source>
        <dbReference type="ARBA" id="ARBA00022989"/>
    </source>
</evidence>
<organism evidence="11 12">
    <name type="scientific">Adiantum capillus-veneris</name>
    <name type="common">Maidenhair fern</name>
    <dbReference type="NCBI Taxonomy" id="13818"/>
    <lineage>
        <taxon>Eukaryota</taxon>
        <taxon>Viridiplantae</taxon>
        <taxon>Streptophyta</taxon>
        <taxon>Embryophyta</taxon>
        <taxon>Tracheophyta</taxon>
        <taxon>Polypodiopsida</taxon>
        <taxon>Polypodiidae</taxon>
        <taxon>Polypodiales</taxon>
        <taxon>Pteridineae</taxon>
        <taxon>Pteridaceae</taxon>
        <taxon>Vittarioideae</taxon>
        <taxon>Adiantum</taxon>
    </lineage>
</organism>
<dbReference type="EMBL" id="JABFUD020000005">
    <property type="protein sequence ID" value="KAI5080377.1"/>
    <property type="molecule type" value="Genomic_DNA"/>
</dbReference>
<evidence type="ECO:0000313" key="12">
    <source>
        <dbReference type="Proteomes" id="UP000886520"/>
    </source>
</evidence>
<evidence type="ECO:0000256" key="6">
    <source>
        <dbReference type="ARBA" id="ARBA00022946"/>
    </source>
</evidence>
<dbReference type="PANTHER" id="PTHR31620:SF15">
    <property type="entry name" value="PROTEIN RETICULATA-RELATED 2, CHLOROPLASTIC-RELATED"/>
    <property type="match status" value="1"/>
</dbReference>
<sequence>MAAQIRSVLPSSTPFPSSPPPGSSFSRFSGIAHRNEAFPPFSARFASGSDGRLSWSPLEDRFGPELLDNGDNGSGSGGNGGGGDNHDGHNQGGRSDGGSLGPGGIFGAFLKGWNGRVLADPQFPFKVLMEEVVGVGACVIGDMASRPNFGLNELDFVFSTIVVGSILNFSLMYMLAPTSITASAASSLPSFFASCPPGHMFEQGAYSVLDRLGTFVYKGAVFGTVGFAAGVLGTVISNVLIGMRKKMDPTSEMQVKAPPTVLNAATWALHMGLSSNLRYQVVNGLEFAMANTLSPPLFKASVLCTRAVNNVLGGMSFVALARLTGSQKVDEAEAPRRAEMSTLPINEAVAAHLDKASTGLEPLKEESLNLLKEENAAH</sequence>
<keyword evidence="6" id="KW-0809">Transit peptide</keyword>
<keyword evidence="8 10" id="KW-0472">Membrane</keyword>
<name>A0A9D4ZNN3_ADICA</name>
<evidence type="ECO:0000256" key="8">
    <source>
        <dbReference type="ARBA" id="ARBA00023136"/>
    </source>
</evidence>
<comment type="similarity">
    <text evidence="2">Belongs to the RETICULATA family.</text>
</comment>
<keyword evidence="5 10" id="KW-0812">Transmembrane</keyword>
<dbReference type="InterPro" id="IPR021825">
    <property type="entry name" value="RETICULATA-related"/>
</dbReference>
<dbReference type="Proteomes" id="UP000886520">
    <property type="component" value="Chromosome 5"/>
</dbReference>
<proteinExistence type="inferred from homology"/>
<dbReference type="Pfam" id="PF11891">
    <property type="entry name" value="RETICULATA-like"/>
    <property type="match status" value="1"/>
</dbReference>
<evidence type="ECO:0000256" key="5">
    <source>
        <dbReference type="ARBA" id="ARBA00022692"/>
    </source>
</evidence>
<accession>A0A9D4ZNN3</accession>
<dbReference type="OrthoDB" id="497268at2759"/>
<evidence type="ECO:0000256" key="10">
    <source>
        <dbReference type="SAM" id="Phobius"/>
    </source>
</evidence>
<keyword evidence="7 10" id="KW-1133">Transmembrane helix</keyword>
<evidence type="ECO:0000256" key="4">
    <source>
        <dbReference type="ARBA" id="ARBA00022640"/>
    </source>
</evidence>
<evidence type="ECO:0008006" key="13">
    <source>
        <dbReference type="Google" id="ProtNLM"/>
    </source>
</evidence>
<dbReference type="PANTHER" id="PTHR31620">
    <property type="entry name" value="PROTEIN RETICULATA-RELATED 2, CHLOROPLASTIC-RELATED"/>
    <property type="match status" value="1"/>
</dbReference>
<dbReference type="AlphaFoldDB" id="A0A9D4ZNN3"/>
<gene>
    <name evidence="11" type="ORF">GOP47_0005856</name>
</gene>
<keyword evidence="4" id="KW-0934">Plastid</keyword>